<accession>A0A3G2HSH8</accession>
<proteinExistence type="predicted"/>
<evidence type="ECO:0000256" key="1">
    <source>
        <dbReference type="SAM" id="MobiDB-lite"/>
    </source>
</evidence>
<dbReference type="EMBL" id="CP032153">
    <property type="protein sequence ID" value="AYN20007.1"/>
    <property type="molecule type" value="Genomic_DNA"/>
</dbReference>
<dbReference type="Proteomes" id="UP000268070">
    <property type="component" value="Chromosome"/>
</dbReference>
<dbReference type="Pfam" id="PF03413">
    <property type="entry name" value="PepSY"/>
    <property type="match status" value="1"/>
</dbReference>
<evidence type="ECO:0000313" key="4">
    <source>
        <dbReference type="EMBL" id="AYN20007.1"/>
    </source>
</evidence>
<gene>
    <name evidence="4" type="ORF">D3M96_05310</name>
</gene>
<organism evidence="4 5">
    <name type="scientific">Alcaligenes aquatilis</name>
    <dbReference type="NCBI Taxonomy" id="323284"/>
    <lineage>
        <taxon>Bacteria</taxon>
        <taxon>Pseudomonadati</taxon>
        <taxon>Pseudomonadota</taxon>
        <taxon>Betaproteobacteria</taxon>
        <taxon>Burkholderiales</taxon>
        <taxon>Alcaligenaceae</taxon>
        <taxon>Alcaligenes</taxon>
    </lineage>
</organism>
<dbReference type="Gene3D" id="3.10.450.40">
    <property type="match status" value="1"/>
</dbReference>
<dbReference type="InterPro" id="IPR025711">
    <property type="entry name" value="PepSY"/>
</dbReference>
<evidence type="ECO:0000313" key="5">
    <source>
        <dbReference type="Proteomes" id="UP000268070"/>
    </source>
</evidence>
<feature type="domain" description="PepSY" evidence="3">
    <location>
        <begin position="112"/>
        <end position="171"/>
    </location>
</feature>
<feature type="chain" id="PRO_5018116907" description="PepSY domain-containing protein" evidence="2">
    <location>
        <begin position="27"/>
        <end position="182"/>
    </location>
</feature>
<dbReference type="RefSeq" id="WP_121738263.1">
    <property type="nucleotide sequence ID" value="NZ_CP032153.1"/>
</dbReference>
<feature type="region of interest" description="Disordered" evidence="1">
    <location>
        <begin position="27"/>
        <end position="101"/>
    </location>
</feature>
<evidence type="ECO:0000259" key="3">
    <source>
        <dbReference type="Pfam" id="PF03413"/>
    </source>
</evidence>
<dbReference type="AlphaFoldDB" id="A0A3G2HSH8"/>
<dbReference type="KEGG" id="aaqu:D3M96_05310"/>
<reference evidence="4 5" key="1">
    <citation type="submission" date="2018-09" db="EMBL/GenBank/DDBJ databases">
        <title>Complete genome sequence of the hydrocarbonoclastic bacterium Alcaligenes aquatilis QD168, isolated from a crude-oil polluted marine sediment of Central Chile.</title>
        <authorList>
            <person name="Duran R.E."/>
            <person name="Barra B."/>
            <person name="Salva-Serra F."/>
            <person name="Mendez V."/>
            <person name="Moore E.R.B."/>
            <person name="Seeger M."/>
        </authorList>
    </citation>
    <scope>NUCLEOTIDE SEQUENCE [LARGE SCALE GENOMIC DNA]</scope>
    <source>
        <strain evidence="4 5">QD168</strain>
    </source>
</reference>
<evidence type="ECO:0000256" key="2">
    <source>
        <dbReference type="SAM" id="SignalP"/>
    </source>
</evidence>
<name>A0A3G2HSH8_9BURK</name>
<sequence length="182" mass="20825">MTSIKQSALLMSLAAVLTAVMPLALAHSHDSPDCGSKKQRGDSSWDRDQRSDWSGHDYVGDDDCFRRLPPLPPPPEPPPPNERFGPSPYWPPGPAYRGHDQAREAVRRGEALPLREVLKRVRETYPGRVLRVQFEYDERVELWVYELRMLVDDNRLLRLKVDALTGKVLRVRGVKRSHSRGH</sequence>
<feature type="compositionally biased region" description="Pro residues" evidence="1">
    <location>
        <begin position="69"/>
        <end position="81"/>
    </location>
</feature>
<feature type="signal peptide" evidence="2">
    <location>
        <begin position="1"/>
        <end position="26"/>
    </location>
</feature>
<dbReference type="OrthoDB" id="8527445at2"/>
<keyword evidence="2" id="KW-0732">Signal</keyword>
<protein>
    <recommendedName>
        <fullName evidence="3">PepSY domain-containing protein</fullName>
    </recommendedName>
</protein>
<feature type="compositionally biased region" description="Basic and acidic residues" evidence="1">
    <location>
        <begin position="27"/>
        <end position="66"/>
    </location>
</feature>